<dbReference type="AlphaFoldDB" id="A0A9W3BWL2"/>
<dbReference type="InterPro" id="IPR036047">
    <property type="entry name" value="F-box-like_dom_sf"/>
</dbReference>
<keyword evidence="2" id="KW-1185">Reference proteome</keyword>
<gene>
    <name evidence="3" type="primary">LOC130495976</name>
</gene>
<feature type="domain" description="F-box" evidence="1">
    <location>
        <begin position="1"/>
        <end position="45"/>
    </location>
</feature>
<evidence type="ECO:0000313" key="2">
    <source>
        <dbReference type="Proteomes" id="UP000504610"/>
    </source>
</evidence>
<reference evidence="2" key="1">
    <citation type="journal article" date="2019" name="Database">
        <title>The radish genome database (RadishGD): an integrated information resource for radish genomics.</title>
        <authorList>
            <person name="Yu H.J."/>
            <person name="Baek S."/>
            <person name="Lee Y.J."/>
            <person name="Cho A."/>
            <person name="Mun J.H."/>
        </authorList>
    </citation>
    <scope>NUCLEOTIDE SEQUENCE [LARGE SCALE GENOMIC DNA]</scope>
    <source>
        <strain evidence="2">cv. WK10039</strain>
    </source>
</reference>
<accession>A0A9W3BWL2</accession>
<dbReference type="Proteomes" id="UP000504610">
    <property type="component" value="Chromosome 6"/>
</dbReference>
<dbReference type="InterPro" id="IPR006527">
    <property type="entry name" value="F-box-assoc_dom_typ1"/>
</dbReference>
<dbReference type="Pfam" id="PF07734">
    <property type="entry name" value="FBA_1"/>
    <property type="match status" value="1"/>
</dbReference>
<dbReference type="RefSeq" id="XP_056843643.1">
    <property type="nucleotide sequence ID" value="XM_056987663.1"/>
</dbReference>
<dbReference type="PANTHER" id="PTHR31672:SF13">
    <property type="entry name" value="F-BOX PROTEIN CPR30-LIKE"/>
    <property type="match status" value="1"/>
</dbReference>
<evidence type="ECO:0000313" key="3">
    <source>
        <dbReference type="RefSeq" id="XP_056843643.1"/>
    </source>
</evidence>
<dbReference type="InterPro" id="IPR001810">
    <property type="entry name" value="F-box_dom"/>
</dbReference>
<evidence type="ECO:0000259" key="1">
    <source>
        <dbReference type="PROSITE" id="PS50181"/>
    </source>
</evidence>
<dbReference type="OrthoDB" id="1078589at2759"/>
<dbReference type="InterPro" id="IPR050796">
    <property type="entry name" value="SCF_F-box_component"/>
</dbReference>
<dbReference type="InterPro" id="IPR011043">
    <property type="entry name" value="Gal_Oxase/kelch_b-propeller"/>
</dbReference>
<dbReference type="InterPro" id="IPR017451">
    <property type="entry name" value="F-box-assoc_interact_dom"/>
</dbReference>
<dbReference type="PANTHER" id="PTHR31672">
    <property type="entry name" value="BNACNNG10540D PROTEIN"/>
    <property type="match status" value="1"/>
</dbReference>
<sequence>MISDLPRDIAEEVLSRLPMTSLRGVRLTCKSWNTLSKNRSFTKRSIGEAKQKQRKGFQVVMMLEYKVHLMSVNLLNPSIERIGKLVSLDEVVDISNIFHCDGLLLCVTKDRTRLVVWNPFNGQTRWIQPRDTYHIHDRYALGYEKKTEYSPRNHKVLRFVVDYISVRRVCEFEIFSLDSNAWKVVDVNPDFVIQHFYRGLSLKGNTYWFASEKLPFPYSYAGTLVLLCFDVTTESFGPPLFLPFDGYYGDTVTLSSVREEQLAVLFQKSGAGTFNLKIWISSKVDPNGVSWNKVFLAVDMQPLTGFLFLHHTGSFFVDEKKKVVVVIDRTRATSCPTPRNMAYIIGENGYFKTVDLGGVANGDCWPLLCAYVPSSVRINQAAPPDNQRNIPS</sequence>
<dbReference type="PROSITE" id="PS50181">
    <property type="entry name" value="FBOX"/>
    <property type="match status" value="1"/>
</dbReference>
<proteinExistence type="predicted"/>
<name>A0A9W3BWL2_RAPSA</name>
<protein>
    <submittedName>
        <fullName evidence="3">F-box/kelch-repeat protein At3g16740-like isoform X1</fullName>
    </submittedName>
</protein>
<dbReference type="Pfam" id="PF00646">
    <property type="entry name" value="F-box"/>
    <property type="match status" value="1"/>
</dbReference>
<dbReference type="KEGG" id="rsz:130495976"/>
<dbReference type="Gene3D" id="1.20.1280.50">
    <property type="match status" value="1"/>
</dbReference>
<dbReference type="SUPFAM" id="SSF50965">
    <property type="entry name" value="Galactose oxidase, central domain"/>
    <property type="match status" value="1"/>
</dbReference>
<dbReference type="SUPFAM" id="SSF81383">
    <property type="entry name" value="F-box domain"/>
    <property type="match status" value="1"/>
</dbReference>
<reference evidence="3" key="2">
    <citation type="submission" date="2025-08" db="UniProtKB">
        <authorList>
            <consortium name="RefSeq"/>
        </authorList>
    </citation>
    <scope>IDENTIFICATION</scope>
    <source>
        <tissue evidence="3">Leaf</tissue>
    </source>
</reference>
<organism evidence="2 3">
    <name type="scientific">Raphanus sativus</name>
    <name type="common">Radish</name>
    <name type="synonym">Raphanus raphanistrum var. sativus</name>
    <dbReference type="NCBI Taxonomy" id="3726"/>
    <lineage>
        <taxon>Eukaryota</taxon>
        <taxon>Viridiplantae</taxon>
        <taxon>Streptophyta</taxon>
        <taxon>Embryophyta</taxon>
        <taxon>Tracheophyta</taxon>
        <taxon>Spermatophyta</taxon>
        <taxon>Magnoliopsida</taxon>
        <taxon>eudicotyledons</taxon>
        <taxon>Gunneridae</taxon>
        <taxon>Pentapetalae</taxon>
        <taxon>rosids</taxon>
        <taxon>malvids</taxon>
        <taxon>Brassicales</taxon>
        <taxon>Brassicaceae</taxon>
        <taxon>Brassiceae</taxon>
        <taxon>Raphanus</taxon>
    </lineage>
</organism>
<dbReference type="CDD" id="cd22157">
    <property type="entry name" value="F-box_AtFBW1-like"/>
    <property type="match status" value="1"/>
</dbReference>
<dbReference type="NCBIfam" id="TIGR01640">
    <property type="entry name" value="F_box_assoc_1"/>
    <property type="match status" value="1"/>
</dbReference>
<dbReference type="GeneID" id="130495976"/>
<dbReference type="SMART" id="SM00256">
    <property type="entry name" value="FBOX"/>
    <property type="match status" value="1"/>
</dbReference>